<comment type="subcellular location">
    <subcellularLocation>
        <location evidence="1">Cell membrane</location>
        <topology evidence="1">Multi-pass membrane protein</topology>
    </subcellularLocation>
</comment>
<keyword evidence="11" id="KW-1185">Reference proteome</keyword>
<dbReference type="InterPro" id="IPR003439">
    <property type="entry name" value="ABC_transporter-like_ATP-bd"/>
</dbReference>
<dbReference type="InterPro" id="IPR003593">
    <property type="entry name" value="AAA+_ATPase"/>
</dbReference>
<feature type="domain" description="ABC transporter" evidence="8">
    <location>
        <begin position="338"/>
        <end position="564"/>
    </location>
</feature>
<dbReference type="Gene3D" id="3.40.50.300">
    <property type="entry name" value="P-loop containing nucleotide triphosphate hydrolases"/>
    <property type="match status" value="1"/>
</dbReference>
<comment type="caution">
    <text evidence="10">The sequence shown here is derived from an EMBL/GenBank/DDBJ whole genome shotgun (WGS) entry which is preliminary data.</text>
</comment>
<evidence type="ECO:0000313" key="11">
    <source>
        <dbReference type="Proteomes" id="UP000526003"/>
    </source>
</evidence>
<dbReference type="InterPro" id="IPR039421">
    <property type="entry name" value="Type_1_exporter"/>
</dbReference>
<dbReference type="InterPro" id="IPR027417">
    <property type="entry name" value="P-loop_NTPase"/>
</dbReference>
<sequence length="575" mass="62466">MKTLIKSACKNHSTLLTSTTIAIIALKVIALIPPLLLGKIIDILGSEAPSPLSTLLYLTTAFTLAGCIQALINPLQTVFLSKLVQQVVKDASIHWISQLMRKEFLQFSAWRIGHFIKSVERGITAHEQLLTFFVTIGFPLCLEFLIVAGAFIYMGGAGIFFAMASLGIVYLFVAHRIIRWRRKHIDAVNEQEDELSAVLFNTLSSAKTIKLERAEHTATAPLNHAFKRYAGAAVTVASSGGVLSGVKTLFVSVSMGGLLAWGVLDQLSGEPSISVGQLVATFSIAGSFLLNITALTEGYRVLDQFLADQRRFQHLLSLPNFDDDTRGADLNPLAPSTLVLGPVVVRDNEAVRLSINNRIAFTQGQSVAIIGPSGAGKSTLLEALAGLNVLAREQLSIDEVALSRLNAQTHLTLVRYCPQSPQFLEGIFARAVLFGITPSPGLKHAIQQLKLEEVVSERCLTENASNISGGEAKRLSLLRLINRPGRFNLFDEPSASIEPKLATPVWDLLFATFTKRGLICVTHDVEHLHRFDRVIVMHDGSIVDDGPWCDLSDKAVVKALLSDVAARSGLTAPPR</sequence>
<dbReference type="InterPro" id="IPR036640">
    <property type="entry name" value="ABC1_TM_sf"/>
</dbReference>
<dbReference type="SUPFAM" id="SSF90123">
    <property type="entry name" value="ABC transporter transmembrane region"/>
    <property type="match status" value="1"/>
</dbReference>
<dbReference type="GO" id="GO:0005886">
    <property type="term" value="C:plasma membrane"/>
    <property type="evidence" value="ECO:0007669"/>
    <property type="project" value="UniProtKB-SubCell"/>
</dbReference>
<dbReference type="PANTHER" id="PTHR24221:SF654">
    <property type="entry name" value="ATP-BINDING CASSETTE SUB-FAMILY B MEMBER 6"/>
    <property type="match status" value="1"/>
</dbReference>
<protein>
    <submittedName>
        <fullName evidence="10">ATP-binding cassette domain-containing protein</fullName>
    </submittedName>
</protein>
<evidence type="ECO:0000313" key="10">
    <source>
        <dbReference type="EMBL" id="MBC2690046.1"/>
    </source>
</evidence>
<dbReference type="SMART" id="SM00382">
    <property type="entry name" value="AAA"/>
    <property type="match status" value="1"/>
</dbReference>
<keyword evidence="3" id="KW-0547">Nucleotide-binding</keyword>
<evidence type="ECO:0000256" key="7">
    <source>
        <dbReference type="SAM" id="Phobius"/>
    </source>
</evidence>
<dbReference type="InterPro" id="IPR017871">
    <property type="entry name" value="ABC_transporter-like_CS"/>
</dbReference>
<feature type="transmembrane region" description="Helical" evidence="7">
    <location>
        <begin position="159"/>
        <end position="178"/>
    </location>
</feature>
<dbReference type="GO" id="GO:0140359">
    <property type="term" value="F:ABC-type transporter activity"/>
    <property type="evidence" value="ECO:0007669"/>
    <property type="project" value="InterPro"/>
</dbReference>
<dbReference type="AlphaFoldDB" id="A0A7X1GCQ2"/>
<dbReference type="EMBL" id="JACMYG010000007">
    <property type="protein sequence ID" value="MBC2690046.1"/>
    <property type="molecule type" value="Genomic_DNA"/>
</dbReference>
<keyword evidence="5 7" id="KW-1133">Transmembrane helix</keyword>
<dbReference type="Proteomes" id="UP000526003">
    <property type="component" value="Unassembled WGS sequence"/>
</dbReference>
<dbReference type="GO" id="GO:0005524">
    <property type="term" value="F:ATP binding"/>
    <property type="evidence" value="ECO:0007669"/>
    <property type="project" value="UniProtKB-KW"/>
</dbReference>
<reference evidence="10 11" key="1">
    <citation type="submission" date="2020-08" db="EMBL/GenBank/DDBJ databases">
        <title>Pseudomonas sp. nov.</title>
        <authorList>
            <person name="Gieschler S."/>
            <person name="Fiedler G."/>
            <person name="Brinks E."/>
            <person name="Boehnlein C."/>
            <person name="Franz C.M.A.P."/>
            <person name="Kabisch J."/>
        </authorList>
    </citation>
    <scope>NUCLEOTIDE SEQUENCE [LARGE SCALE GENOMIC DNA]</scope>
    <source>
        <strain evidence="10 11">MBT-1</strain>
    </source>
</reference>
<evidence type="ECO:0000256" key="1">
    <source>
        <dbReference type="ARBA" id="ARBA00004651"/>
    </source>
</evidence>
<gene>
    <name evidence="10" type="ORF">H7995_09565</name>
</gene>
<proteinExistence type="predicted"/>
<dbReference type="Gene3D" id="1.20.1560.10">
    <property type="entry name" value="ABC transporter type 1, transmembrane domain"/>
    <property type="match status" value="1"/>
</dbReference>
<feature type="transmembrane region" description="Helical" evidence="7">
    <location>
        <begin position="129"/>
        <end position="153"/>
    </location>
</feature>
<evidence type="ECO:0000259" key="8">
    <source>
        <dbReference type="PROSITE" id="PS50893"/>
    </source>
</evidence>
<dbReference type="GO" id="GO:0016887">
    <property type="term" value="F:ATP hydrolysis activity"/>
    <property type="evidence" value="ECO:0007669"/>
    <property type="project" value="InterPro"/>
</dbReference>
<dbReference type="PANTHER" id="PTHR24221">
    <property type="entry name" value="ATP-BINDING CASSETTE SUB-FAMILY B"/>
    <property type="match status" value="1"/>
</dbReference>
<evidence type="ECO:0000256" key="5">
    <source>
        <dbReference type="ARBA" id="ARBA00022989"/>
    </source>
</evidence>
<feature type="transmembrane region" description="Helical" evidence="7">
    <location>
        <begin position="54"/>
        <end position="72"/>
    </location>
</feature>
<evidence type="ECO:0000259" key="9">
    <source>
        <dbReference type="PROSITE" id="PS50929"/>
    </source>
</evidence>
<organism evidence="10 11">
    <name type="scientific">Pseudomonas kielensis</name>
    <dbReference type="NCBI Taxonomy" id="2762577"/>
    <lineage>
        <taxon>Bacteria</taxon>
        <taxon>Pseudomonadati</taxon>
        <taxon>Pseudomonadota</taxon>
        <taxon>Gammaproteobacteria</taxon>
        <taxon>Pseudomonadales</taxon>
        <taxon>Pseudomonadaceae</taxon>
        <taxon>Pseudomonas</taxon>
    </lineage>
</organism>
<dbReference type="PROSITE" id="PS00211">
    <property type="entry name" value="ABC_TRANSPORTER_1"/>
    <property type="match status" value="1"/>
</dbReference>
<evidence type="ECO:0000256" key="2">
    <source>
        <dbReference type="ARBA" id="ARBA00022692"/>
    </source>
</evidence>
<keyword evidence="6 7" id="KW-0472">Membrane</keyword>
<accession>A0A7X1GCQ2</accession>
<dbReference type="PROSITE" id="PS50929">
    <property type="entry name" value="ABC_TM1F"/>
    <property type="match status" value="1"/>
</dbReference>
<keyword evidence="4 10" id="KW-0067">ATP-binding</keyword>
<keyword evidence="2 7" id="KW-0812">Transmembrane</keyword>
<dbReference type="SUPFAM" id="SSF52540">
    <property type="entry name" value="P-loop containing nucleoside triphosphate hydrolases"/>
    <property type="match status" value="1"/>
</dbReference>
<dbReference type="RefSeq" id="WP_166588568.1">
    <property type="nucleotide sequence ID" value="NZ_CP090311.1"/>
</dbReference>
<evidence type="ECO:0000256" key="3">
    <source>
        <dbReference type="ARBA" id="ARBA00022741"/>
    </source>
</evidence>
<dbReference type="PROSITE" id="PS50893">
    <property type="entry name" value="ABC_TRANSPORTER_2"/>
    <property type="match status" value="1"/>
</dbReference>
<name>A0A7X1GCQ2_9PSED</name>
<dbReference type="Pfam" id="PF00005">
    <property type="entry name" value="ABC_tran"/>
    <property type="match status" value="1"/>
</dbReference>
<dbReference type="Pfam" id="PF00664">
    <property type="entry name" value="ABC_membrane"/>
    <property type="match status" value="1"/>
</dbReference>
<evidence type="ECO:0000256" key="4">
    <source>
        <dbReference type="ARBA" id="ARBA00022840"/>
    </source>
</evidence>
<feature type="domain" description="ABC transmembrane type-1" evidence="9">
    <location>
        <begin position="20"/>
        <end position="304"/>
    </location>
</feature>
<evidence type="ECO:0000256" key="6">
    <source>
        <dbReference type="ARBA" id="ARBA00023136"/>
    </source>
</evidence>
<dbReference type="GO" id="GO:0034040">
    <property type="term" value="F:ATPase-coupled lipid transmembrane transporter activity"/>
    <property type="evidence" value="ECO:0007669"/>
    <property type="project" value="TreeGrafter"/>
</dbReference>
<dbReference type="InterPro" id="IPR011527">
    <property type="entry name" value="ABC1_TM_dom"/>
</dbReference>